<gene>
    <name evidence="8" type="ORF">GQ55_2G093500</name>
</gene>
<dbReference type="InterPro" id="IPR036396">
    <property type="entry name" value="Cyt_P450_sf"/>
</dbReference>
<dbReference type="InterPro" id="IPR017972">
    <property type="entry name" value="Cyt_P450_CS"/>
</dbReference>
<organism evidence="8 9">
    <name type="scientific">Panicum hallii var. hallii</name>
    <dbReference type="NCBI Taxonomy" id="1504633"/>
    <lineage>
        <taxon>Eukaryota</taxon>
        <taxon>Viridiplantae</taxon>
        <taxon>Streptophyta</taxon>
        <taxon>Embryophyta</taxon>
        <taxon>Tracheophyta</taxon>
        <taxon>Spermatophyta</taxon>
        <taxon>Magnoliopsida</taxon>
        <taxon>Liliopsida</taxon>
        <taxon>Poales</taxon>
        <taxon>Poaceae</taxon>
        <taxon>PACMAD clade</taxon>
        <taxon>Panicoideae</taxon>
        <taxon>Panicodae</taxon>
        <taxon>Paniceae</taxon>
        <taxon>Panicinae</taxon>
        <taxon>Panicum</taxon>
        <taxon>Panicum sect. Panicum</taxon>
    </lineage>
</organism>
<dbReference type="GO" id="GO:0004497">
    <property type="term" value="F:monooxygenase activity"/>
    <property type="evidence" value="ECO:0007669"/>
    <property type="project" value="UniProtKB-KW"/>
</dbReference>
<feature type="binding site" description="axial binding residue" evidence="5">
    <location>
        <position position="451"/>
    </location>
    <ligand>
        <name>heme</name>
        <dbReference type="ChEBI" id="CHEBI:30413"/>
    </ligand>
    <ligandPart>
        <name>Fe</name>
        <dbReference type="ChEBI" id="CHEBI:18248"/>
    </ligandPart>
</feature>
<evidence type="ECO:0000313" key="8">
    <source>
        <dbReference type="EMBL" id="PUZ69254.1"/>
    </source>
</evidence>
<dbReference type="InterPro" id="IPR002401">
    <property type="entry name" value="Cyt_P450_E_grp-I"/>
</dbReference>
<accession>A0A2T7EN47</accession>
<dbReference type="PRINTS" id="PR00463">
    <property type="entry name" value="EP450I"/>
</dbReference>
<dbReference type="SUPFAM" id="SSF48264">
    <property type="entry name" value="Cytochrome P450"/>
    <property type="match status" value="1"/>
</dbReference>
<feature type="signal peptide" evidence="7">
    <location>
        <begin position="1"/>
        <end position="20"/>
    </location>
</feature>
<keyword evidence="9" id="KW-1185">Reference proteome</keyword>
<evidence type="ECO:0000256" key="1">
    <source>
        <dbReference type="ARBA" id="ARBA00022617"/>
    </source>
</evidence>
<dbReference type="OrthoDB" id="1055148at2759"/>
<sequence>MDAFSAVVVMTTLLLSPLLALVVQMLRQQIVHNKPTPPEPTPIPLVGHLHLLLKKPLHRILADLAARHGDVFSLRFGSSRVAVVSSAPVAHVCLGALDVTFANRPRLPSGMVLSYDWSTMGHANANYGPYWRHLRRITTTEISSADRVRHFADVQMQEARAMARRISRVPLGPGGRALVDLKPRLFEMIMNIMLNMICTRTCPPSDEQDGTRMEVSEEARWFMATAEETIELTSTVWDFLPAPARWLDVGRGGPAVAAPASKQEKRLVEGHRETKKGAEVTRRRVVGVLLELQKEDSEACTDQLIHSLCISALEAGTLSSAYTIEWAMSLLLNHPEVMKKARDELDACAGKPERLIEAADLPNLPYLRCIILETLRLYPVVPLLVPRESSADCTVSGFHVPRGTMLLVNTFVINRDPGTWDEPETFLPERFEDGRSEGKMAISFGLGRRRCPAEKLGMQMVGLALGTMIQCFDWERVGTELVDIAEGSGLTLPKKVPLEAFCQPCDSMVDLLSRI</sequence>
<dbReference type="Pfam" id="PF00067">
    <property type="entry name" value="p450"/>
    <property type="match status" value="1"/>
</dbReference>
<evidence type="ECO:0000256" key="4">
    <source>
        <dbReference type="ARBA" id="ARBA00023004"/>
    </source>
</evidence>
<evidence type="ECO:0000256" key="3">
    <source>
        <dbReference type="ARBA" id="ARBA00023002"/>
    </source>
</evidence>
<protein>
    <recommendedName>
        <fullName evidence="10">Ig-like domain-containing protein</fullName>
    </recommendedName>
</protein>
<name>A0A2T7EN47_9POAL</name>
<evidence type="ECO:0008006" key="10">
    <source>
        <dbReference type="Google" id="ProtNLM"/>
    </source>
</evidence>
<keyword evidence="2 5" id="KW-0479">Metal-binding</keyword>
<keyword evidence="1 5" id="KW-0349">Heme</keyword>
<dbReference type="AlphaFoldDB" id="A0A2T7EN47"/>
<reference evidence="8 9" key="1">
    <citation type="submission" date="2018-04" db="EMBL/GenBank/DDBJ databases">
        <title>WGS assembly of Panicum hallii var. hallii HAL2.</title>
        <authorList>
            <person name="Lovell J."/>
            <person name="Jenkins J."/>
            <person name="Lowry D."/>
            <person name="Mamidi S."/>
            <person name="Sreedasyam A."/>
            <person name="Weng X."/>
            <person name="Barry K."/>
            <person name="Bonette J."/>
            <person name="Campitelli B."/>
            <person name="Daum C."/>
            <person name="Gordon S."/>
            <person name="Gould B."/>
            <person name="Lipzen A."/>
            <person name="MacQueen A."/>
            <person name="Palacio-Mejia J."/>
            <person name="Plott C."/>
            <person name="Shakirov E."/>
            <person name="Shu S."/>
            <person name="Yoshinaga Y."/>
            <person name="Zane M."/>
            <person name="Rokhsar D."/>
            <person name="Grimwood J."/>
            <person name="Schmutz J."/>
            <person name="Juenger T."/>
        </authorList>
    </citation>
    <scope>NUCLEOTIDE SEQUENCE [LARGE SCALE GENOMIC DNA]</scope>
    <source>
        <strain evidence="9">cv. HAL2</strain>
    </source>
</reference>
<evidence type="ECO:0000313" key="9">
    <source>
        <dbReference type="Proteomes" id="UP000244336"/>
    </source>
</evidence>
<proteinExistence type="inferred from homology"/>
<evidence type="ECO:0000256" key="5">
    <source>
        <dbReference type="PIRSR" id="PIRSR602401-1"/>
    </source>
</evidence>
<dbReference type="STRING" id="1504633.A0A2T7EN47"/>
<dbReference type="Gramene" id="PUZ69254">
    <property type="protein sequence ID" value="PUZ69254"/>
    <property type="gene ID" value="GQ55_2G093500"/>
</dbReference>
<dbReference type="GO" id="GO:0016705">
    <property type="term" value="F:oxidoreductase activity, acting on paired donors, with incorporation or reduction of molecular oxygen"/>
    <property type="evidence" value="ECO:0007669"/>
    <property type="project" value="InterPro"/>
</dbReference>
<evidence type="ECO:0000256" key="2">
    <source>
        <dbReference type="ARBA" id="ARBA00022723"/>
    </source>
</evidence>
<dbReference type="PROSITE" id="PS00086">
    <property type="entry name" value="CYTOCHROME_P450"/>
    <property type="match status" value="1"/>
</dbReference>
<dbReference type="InterPro" id="IPR050651">
    <property type="entry name" value="Plant_Cytochrome_P450_Monoox"/>
</dbReference>
<comment type="similarity">
    <text evidence="6">Belongs to the cytochrome P450 family.</text>
</comment>
<dbReference type="PRINTS" id="PR00385">
    <property type="entry name" value="P450"/>
</dbReference>
<dbReference type="Proteomes" id="UP000244336">
    <property type="component" value="Chromosome 2"/>
</dbReference>
<dbReference type="GO" id="GO:0020037">
    <property type="term" value="F:heme binding"/>
    <property type="evidence" value="ECO:0007669"/>
    <property type="project" value="InterPro"/>
</dbReference>
<comment type="cofactor">
    <cofactor evidence="5">
        <name>heme</name>
        <dbReference type="ChEBI" id="CHEBI:30413"/>
    </cofactor>
</comment>
<keyword evidence="4 5" id="KW-0408">Iron</keyword>
<keyword evidence="7" id="KW-0732">Signal</keyword>
<feature type="chain" id="PRO_5015787857" description="Ig-like domain-containing protein" evidence="7">
    <location>
        <begin position="21"/>
        <end position="515"/>
    </location>
</feature>
<keyword evidence="6" id="KW-0503">Monooxygenase</keyword>
<dbReference type="EMBL" id="CM009750">
    <property type="protein sequence ID" value="PUZ69254.1"/>
    <property type="molecule type" value="Genomic_DNA"/>
</dbReference>
<keyword evidence="3 6" id="KW-0560">Oxidoreductase</keyword>
<dbReference type="InterPro" id="IPR001128">
    <property type="entry name" value="Cyt_P450"/>
</dbReference>
<dbReference type="Gene3D" id="1.10.630.10">
    <property type="entry name" value="Cytochrome P450"/>
    <property type="match status" value="1"/>
</dbReference>
<dbReference type="FunFam" id="1.10.630.10:FF:000026">
    <property type="entry name" value="Cytochrome P450 82C4"/>
    <property type="match status" value="1"/>
</dbReference>
<dbReference type="PANTHER" id="PTHR47947">
    <property type="entry name" value="CYTOCHROME P450 82C3-RELATED"/>
    <property type="match status" value="1"/>
</dbReference>
<evidence type="ECO:0000256" key="6">
    <source>
        <dbReference type="RuleBase" id="RU000461"/>
    </source>
</evidence>
<dbReference type="PANTHER" id="PTHR47947:SF9">
    <property type="entry name" value="CYTOCHROME P450 CYP81L6"/>
    <property type="match status" value="1"/>
</dbReference>
<dbReference type="GO" id="GO:0005506">
    <property type="term" value="F:iron ion binding"/>
    <property type="evidence" value="ECO:0007669"/>
    <property type="project" value="InterPro"/>
</dbReference>
<evidence type="ECO:0000256" key="7">
    <source>
        <dbReference type="SAM" id="SignalP"/>
    </source>
</evidence>